<dbReference type="InterPro" id="IPR011919">
    <property type="entry name" value="Cell_div_ZipA"/>
</dbReference>
<reference evidence="12 13" key="1">
    <citation type="submission" date="2019-03" db="EMBL/GenBank/DDBJ databases">
        <title>Genomic Encyclopedia of Type Strains, Phase IV (KMG-IV): sequencing the most valuable type-strain genomes for metagenomic binning, comparative biology and taxonomic classification.</title>
        <authorList>
            <person name="Goeker M."/>
        </authorList>
    </citation>
    <scope>NUCLEOTIDE SEQUENCE [LARGE SCALE GENOMIC DNA]</scope>
    <source>
        <strain evidence="12 13">DSM 21944</strain>
    </source>
</reference>
<evidence type="ECO:0000256" key="2">
    <source>
        <dbReference type="ARBA" id="ARBA00022519"/>
    </source>
</evidence>
<dbReference type="HAMAP" id="MF_00509">
    <property type="entry name" value="ZipA"/>
    <property type="match status" value="1"/>
</dbReference>
<name>A0A4R3LJD1_9GAMM</name>
<dbReference type="PANTHER" id="PTHR38685">
    <property type="entry name" value="CELL DIVISION PROTEIN ZIPA"/>
    <property type="match status" value="1"/>
</dbReference>
<keyword evidence="2 8" id="KW-0997">Cell inner membrane</keyword>
<dbReference type="SMART" id="SM00771">
    <property type="entry name" value="ZipA_C"/>
    <property type="match status" value="1"/>
</dbReference>
<keyword evidence="3 8" id="KW-0132">Cell division</keyword>
<dbReference type="GO" id="GO:0043093">
    <property type="term" value="P:FtsZ-dependent cytokinesis"/>
    <property type="evidence" value="ECO:0007669"/>
    <property type="project" value="UniProtKB-UniRule"/>
</dbReference>
<evidence type="ECO:0000313" key="12">
    <source>
        <dbReference type="EMBL" id="TCS99588.1"/>
    </source>
</evidence>
<comment type="function">
    <text evidence="8 9">Essential cell division protein that stabilizes the FtsZ protofilaments by cross-linking them and that serves as a cytoplasmic membrane anchor for the Z ring. Also required for the recruitment to the septal ring of downstream cell division proteins.</text>
</comment>
<evidence type="ECO:0000256" key="1">
    <source>
        <dbReference type="ARBA" id="ARBA00022475"/>
    </source>
</evidence>
<evidence type="ECO:0000256" key="10">
    <source>
        <dbReference type="SAM" id="MobiDB-lite"/>
    </source>
</evidence>
<dbReference type="GO" id="GO:0000917">
    <property type="term" value="P:division septum assembly"/>
    <property type="evidence" value="ECO:0007669"/>
    <property type="project" value="TreeGrafter"/>
</dbReference>
<keyword evidence="6 8" id="KW-0472">Membrane</keyword>
<comment type="similarity">
    <text evidence="8 9">Belongs to the ZipA family.</text>
</comment>
<gene>
    <name evidence="8" type="primary">zipA</name>
    <name evidence="12" type="ORF">EDC25_10520</name>
</gene>
<evidence type="ECO:0000256" key="3">
    <source>
        <dbReference type="ARBA" id="ARBA00022618"/>
    </source>
</evidence>
<evidence type="ECO:0000259" key="11">
    <source>
        <dbReference type="SMART" id="SM00771"/>
    </source>
</evidence>
<dbReference type="NCBIfam" id="TIGR02205">
    <property type="entry name" value="septum_zipA"/>
    <property type="match status" value="1"/>
</dbReference>
<dbReference type="AlphaFoldDB" id="A0A4R3LJD1"/>
<dbReference type="Proteomes" id="UP000294599">
    <property type="component" value="Unassembled WGS sequence"/>
</dbReference>
<comment type="subunit">
    <text evidence="8">Interacts with FtsZ via their C-terminal domains.</text>
</comment>
<comment type="caution">
    <text evidence="12">The sequence shown here is derived from an EMBL/GenBank/DDBJ whole genome shotgun (WGS) entry which is preliminary data.</text>
</comment>
<evidence type="ECO:0000256" key="5">
    <source>
        <dbReference type="ARBA" id="ARBA00022989"/>
    </source>
</evidence>
<dbReference type="InterPro" id="IPR036765">
    <property type="entry name" value="ZipA_FtsZ-bd_C_sf"/>
</dbReference>
<evidence type="ECO:0000256" key="7">
    <source>
        <dbReference type="ARBA" id="ARBA00023306"/>
    </source>
</evidence>
<feature type="region of interest" description="Disordered" evidence="10">
    <location>
        <begin position="85"/>
        <end position="115"/>
    </location>
</feature>
<keyword evidence="5 8" id="KW-1133">Transmembrane helix</keyword>
<dbReference type="PANTHER" id="PTHR38685:SF1">
    <property type="entry name" value="CELL DIVISION PROTEIN ZIPA"/>
    <property type="match status" value="1"/>
</dbReference>
<evidence type="ECO:0000256" key="9">
    <source>
        <dbReference type="RuleBase" id="RU003612"/>
    </source>
</evidence>
<evidence type="ECO:0000313" key="13">
    <source>
        <dbReference type="Proteomes" id="UP000294599"/>
    </source>
</evidence>
<dbReference type="SUPFAM" id="SSF64383">
    <property type="entry name" value="Cell-division protein ZipA, C-terminal domain"/>
    <property type="match status" value="1"/>
</dbReference>
<protein>
    <recommendedName>
        <fullName evidence="8 9">Cell division protein ZipA</fullName>
    </recommendedName>
</protein>
<keyword evidence="13" id="KW-1185">Reference proteome</keyword>
<keyword evidence="4 8" id="KW-0812">Transmembrane</keyword>
<dbReference type="Gene3D" id="3.30.1400.10">
    <property type="entry name" value="ZipA, C-terminal FtsZ-binding domain"/>
    <property type="match status" value="1"/>
</dbReference>
<dbReference type="Pfam" id="PF04354">
    <property type="entry name" value="ZipA_C"/>
    <property type="match status" value="1"/>
</dbReference>
<dbReference type="GO" id="GO:0032153">
    <property type="term" value="C:cell division site"/>
    <property type="evidence" value="ECO:0007669"/>
    <property type="project" value="UniProtKB-UniRule"/>
</dbReference>
<sequence>MSNQLTLTLIILAVGFAVVLPAVYWWSTRSSVPVDRPRETRRGFASSRVEPGFGDAVDDEVEGVGIDPDLRSQLDELGQLLAEDEREPGQESLFDDDEAAPAPVRHDGPQPGARPNKQFDRIITLFVLARPDQVLRGTDLVVVAEKVGLVYGDMGIYHRLIDGREKEGPIFSMANIAKPGSFDLSDLSALETPGLTLFMTLPGPLPALDAWNSMLPVAQRVADLLDADLLDESRNPLVEQTVAYLRNEMRTYDREQERNHIRDAW</sequence>
<keyword evidence="1 8" id="KW-1003">Cell membrane</keyword>
<dbReference type="EMBL" id="SMAF01000005">
    <property type="protein sequence ID" value="TCS99588.1"/>
    <property type="molecule type" value="Genomic_DNA"/>
</dbReference>
<organism evidence="12 13">
    <name type="scientific">Pseudofulvimonas gallinarii</name>
    <dbReference type="NCBI Taxonomy" id="634155"/>
    <lineage>
        <taxon>Bacteria</taxon>
        <taxon>Pseudomonadati</taxon>
        <taxon>Pseudomonadota</taxon>
        <taxon>Gammaproteobacteria</taxon>
        <taxon>Lysobacterales</taxon>
        <taxon>Rhodanobacteraceae</taxon>
        <taxon>Pseudofulvimonas</taxon>
    </lineage>
</organism>
<dbReference type="InterPro" id="IPR007449">
    <property type="entry name" value="ZipA_FtsZ-bd_C"/>
</dbReference>
<proteinExistence type="inferred from homology"/>
<dbReference type="GO" id="GO:0005886">
    <property type="term" value="C:plasma membrane"/>
    <property type="evidence" value="ECO:0007669"/>
    <property type="project" value="UniProtKB-SubCell"/>
</dbReference>
<accession>A0A4R3LJD1</accession>
<feature type="domain" description="ZipA C-terminal FtsZ-binding" evidence="11">
    <location>
        <begin position="119"/>
        <end position="249"/>
    </location>
</feature>
<dbReference type="RefSeq" id="WP_123521630.1">
    <property type="nucleotide sequence ID" value="NZ_JBHLWF010000028.1"/>
</dbReference>
<evidence type="ECO:0000256" key="8">
    <source>
        <dbReference type="HAMAP-Rule" id="MF_00509"/>
    </source>
</evidence>
<comment type="subcellular location">
    <subcellularLocation>
        <location evidence="8">Cell inner membrane</location>
        <topology evidence="8">Single-pass type I membrane protein</topology>
    </subcellularLocation>
    <text evidence="8">Localizes to the Z ring in an FtsZ-dependent manner.</text>
</comment>
<dbReference type="OrthoDB" id="7054914at2"/>
<evidence type="ECO:0000256" key="4">
    <source>
        <dbReference type="ARBA" id="ARBA00022692"/>
    </source>
</evidence>
<keyword evidence="7 8" id="KW-0131">Cell cycle</keyword>
<evidence type="ECO:0000256" key="6">
    <source>
        <dbReference type="ARBA" id="ARBA00023136"/>
    </source>
</evidence>